<keyword evidence="8" id="KW-0732">Signal</keyword>
<dbReference type="AlphaFoldDB" id="A0A4D6FEU7"/>
<evidence type="ECO:0000259" key="9">
    <source>
        <dbReference type="Pfam" id="PF00940"/>
    </source>
</evidence>
<comment type="similarity">
    <text evidence="1">Belongs to the phage and mitochondrial RNA polymerase family.</text>
</comment>
<dbReference type="GO" id="GO:0006390">
    <property type="term" value="P:mitochondrial transcription"/>
    <property type="evidence" value="ECO:0007669"/>
    <property type="project" value="TreeGrafter"/>
</dbReference>
<keyword evidence="10" id="KW-0496">Mitochondrion</keyword>
<evidence type="ECO:0000256" key="3">
    <source>
        <dbReference type="ARBA" id="ARBA00022478"/>
    </source>
</evidence>
<feature type="chain" id="PRO_5026170957" description="DNA-directed RNA polymerase" evidence="8">
    <location>
        <begin position="18"/>
        <end position="257"/>
    </location>
</feature>
<dbReference type="GeneID" id="40135490"/>
<protein>
    <recommendedName>
        <fullName evidence="2">DNA-directed RNA polymerase</fullName>
        <ecNumber evidence="2">2.7.7.6</ecNumber>
    </recommendedName>
</protein>
<keyword evidence="5" id="KW-0548">Nucleotidyltransferase</keyword>
<evidence type="ECO:0000256" key="5">
    <source>
        <dbReference type="ARBA" id="ARBA00022695"/>
    </source>
</evidence>
<accession>A0A4D6FEU7</accession>
<evidence type="ECO:0000256" key="7">
    <source>
        <dbReference type="ARBA" id="ARBA00048552"/>
    </source>
</evidence>
<dbReference type="Pfam" id="PF00940">
    <property type="entry name" value="RNA_pol"/>
    <property type="match status" value="1"/>
</dbReference>
<dbReference type="EMBL" id="MH282847">
    <property type="protein sequence ID" value="QCB16360.1"/>
    <property type="molecule type" value="Genomic_DNA"/>
</dbReference>
<evidence type="ECO:0000256" key="2">
    <source>
        <dbReference type="ARBA" id="ARBA00012418"/>
    </source>
</evidence>
<evidence type="ECO:0000256" key="4">
    <source>
        <dbReference type="ARBA" id="ARBA00022679"/>
    </source>
</evidence>
<proteinExistence type="inferred from homology"/>
<name>A0A4D6FEU7_9AGAR</name>
<evidence type="ECO:0000256" key="6">
    <source>
        <dbReference type="ARBA" id="ARBA00023163"/>
    </source>
</evidence>
<evidence type="ECO:0000256" key="8">
    <source>
        <dbReference type="SAM" id="SignalP"/>
    </source>
</evidence>
<dbReference type="PANTHER" id="PTHR10102">
    <property type="entry name" value="DNA-DIRECTED RNA POLYMERASE, MITOCHONDRIAL"/>
    <property type="match status" value="1"/>
</dbReference>
<gene>
    <name evidence="10" type="primary">rpo</name>
</gene>
<evidence type="ECO:0000313" key="10">
    <source>
        <dbReference type="EMBL" id="QCB16360.1"/>
    </source>
</evidence>
<dbReference type="PANTHER" id="PTHR10102:SF0">
    <property type="entry name" value="DNA-DIRECTED RNA POLYMERASE, MITOCHONDRIAL"/>
    <property type="match status" value="1"/>
</dbReference>
<dbReference type="InterPro" id="IPR046950">
    <property type="entry name" value="DNA-dir_Rpol_C_phage-type"/>
</dbReference>
<dbReference type="SUPFAM" id="SSF56672">
    <property type="entry name" value="DNA/RNA polymerases"/>
    <property type="match status" value="1"/>
</dbReference>
<dbReference type="PROSITE" id="PS00900">
    <property type="entry name" value="RNA_POL_PHAGE_1"/>
    <property type="match status" value="1"/>
</dbReference>
<organism evidence="10">
    <name type="scientific">Armillaria sinapina</name>
    <dbReference type="NCBI Taxonomy" id="64372"/>
    <lineage>
        <taxon>Eukaryota</taxon>
        <taxon>Fungi</taxon>
        <taxon>Dikarya</taxon>
        <taxon>Basidiomycota</taxon>
        <taxon>Agaricomycotina</taxon>
        <taxon>Agaricomycetes</taxon>
        <taxon>Agaricomycetidae</taxon>
        <taxon>Agaricales</taxon>
        <taxon>Marasmiineae</taxon>
        <taxon>Physalacriaceae</taxon>
        <taxon>Armillaria</taxon>
    </lineage>
</organism>
<keyword evidence="6" id="KW-0804">Transcription</keyword>
<dbReference type="EC" id="2.7.7.6" evidence="2"/>
<keyword evidence="4" id="KW-0808">Transferase</keyword>
<sequence length="257" mass="30492">MITLIFLINYLVSTLISTKWNDDFVDIKANLRYEDWITWKYQPVNKKFLEKFYTEWDNNEIFLDFINCRPVYIRFEVDIVNKILAQFIEYSQLKNRIENIIWNNSNNNIEELDPAIMINLKEAIKEFKKRRKSKIEWFDKNIENFCLTLESDFEVFKNNILINAKEPAQFLAGIIEYNKYRKNKSHIIRTPILFDATCSGIQHLSALTTDTKLAALVNLLNFSGEDKPSDFYQYCIDKIVSEIKNSGLLDLRVLEKI</sequence>
<dbReference type="RefSeq" id="YP_009631580.1">
    <property type="nucleotide sequence ID" value="NC_042229.1"/>
</dbReference>
<reference evidence="10" key="1">
    <citation type="journal article" date="2019" name="BMC Genomics">
        <title>Mobile genetic elements explain size variation in the mitochondrial genomes of four closely-related Armillaria species.</title>
        <authorList>
            <person name="Kolesnikova A.I."/>
            <person name="Putintseva Y.A."/>
            <person name="Simonov E.P."/>
            <person name="Biriukov V.V."/>
            <person name="Oreshkova N.V."/>
            <person name="Pavlov I.N."/>
            <person name="Sharov V.V."/>
            <person name="Kuzmin D.A."/>
            <person name="Anderson J.B."/>
            <person name="Krutovsky K.V."/>
        </authorList>
    </citation>
    <scope>NUCLEOTIDE SEQUENCE</scope>
</reference>
<comment type="catalytic activity">
    <reaction evidence="7">
        <text>RNA(n) + a ribonucleoside 5'-triphosphate = RNA(n+1) + diphosphate</text>
        <dbReference type="Rhea" id="RHEA:21248"/>
        <dbReference type="Rhea" id="RHEA-COMP:14527"/>
        <dbReference type="Rhea" id="RHEA-COMP:17342"/>
        <dbReference type="ChEBI" id="CHEBI:33019"/>
        <dbReference type="ChEBI" id="CHEBI:61557"/>
        <dbReference type="ChEBI" id="CHEBI:140395"/>
        <dbReference type="EC" id="2.7.7.6"/>
    </reaction>
</comment>
<geneLocation type="mitochondrion" evidence="10"/>
<dbReference type="GO" id="GO:0034245">
    <property type="term" value="C:mitochondrial DNA-directed RNA polymerase complex"/>
    <property type="evidence" value="ECO:0007669"/>
    <property type="project" value="TreeGrafter"/>
</dbReference>
<dbReference type="InterPro" id="IPR043502">
    <property type="entry name" value="DNA/RNA_pol_sf"/>
</dbReference>
<feature type="domain" description="DNA-directed RNA polymerase C-terminal" evidence="9">
    <location>
        <begin position="128"/>
        <end position="245"/>
    </location>
</feature>
<dbReference type="GO" id="GO:0003899">
    <property type="term" value="F:DNA-directed RNA polymerase activity"/>
    <property type="evidence" value="ECO:0007669"/>
    <property type="project" value="UniProtKB-EC"/>
</dbReference>
<dbReference type="InterPro" id="IPR002092">
    <property type="entry name" value="DNA-dir_Rpol_phage-type"/>
</dbReference>
<dbReference type="GO" id="GO:0003677">
    <property type="term" value="F:DNA binding"/>
    <property type="evidence" value="ECO:0007669"/>
    <property type="project" value="InterPro"/>
</dbReference>
<feature type="signal peptide" evidence="8">
    <location>
        <begin position="1"/>
        <end position="17"/>
    </location>
</feature>
<keyword evidence="3" id="KW-0240">DNA-directed RNA polymerase</keyword>
<evidence type="ECO:0000256" key="1">
    <source>
        <dbReference type="ARBA" id="ARBA00009493"/>
    </source>
</evidence>